<proteinExistence type="predicted"/>
<accession>A0ABQ9XV61</accession>
<dbReference type="EMBL" id="JARBJD010000067">
    <property type="protein sequence ID" value="KAK2955371.1"/>
    <property type="molecule type" value="Genomic_DNA"/>
</dbReference>
<sequence length="720" mass="77464">MSNKISSERIPILGIVNSSVTMTWWTLESVAWNSAICTVDESNVTISDCEIISSSLQSPFVVISFGSAHGSSISVLSSRYTSTNDHMFPLVGLPPSLTAQSRTISLNGDESSNAFDVCVAETTIFGNDVAFSNEVLALGTGPLFSFGLDTLTTSPIVDFGSISVRTSLSNAAFVNVSCTSQLARPTSPMFGSSMSQHVSSSRVSSCTNHDEGTAFLDVHFGGSLHALNTSFSDCSRQSNLVVDESHRNITQTGRPFNVSLECTSVKYSHCTYCHMTSADASNHGGSAIFLRDVYVPLTLVCCFFDDCTATVAGNDGGAVHYQGVSEHLKPCLFTNCSFTECKVTHIGEYTSGGSLLVYQAQIATTNHCFFDKSFAGGRGGALYAVVNEFVMFNTVFVECETGYYGGAMFVIGLGPFLFHSVQFRYNKAGVAYANAADVALTVLDPLGLTRGFVNCNTTSTVGLYLCDGNGEPKENNTVLIPKHTDAFTISDPVINFADDTATITVTASEALSGTMSFLLSGCLLPRLVHVEFGLPNHPSTTGQGIVTSGANGILPSPPSATYSVRKWSWGGHVFPPFVLSASASPVDAVTGQIDVAGIYLTSGTYSMVGERLYLIKHSIYISSRSDYSWTHRSDICVIGTVVEKKLSTIGEIDINTLQPSLHVSLPLHLLHNLQNLQTFHLDTLFRFRMGFNPRVCCLSSRTSFFEFVSQINRLLVVSER</sequence>
<organism evidence="1 2">
    <name type="scientific">Blattamonas nauphoetae</name>
    <dbReference type="NCBI Taxonomy" id="2049346"/>
    <lineage>
        <taxon>Eukaryota</taxon>
        <taxon>Metamonada</taxon>
        <taxon>Preaxostyla</taxon>
        <taxon>Oxymonadida</taxon>
        <taxon>Blattamonas</taxon>
    </lineage>
</organism>
<comment type="caution">
    <text evidence="1">The sequence shown here is derived from an EMBL/GenBank/DDBJ whole genome shotgun (WGS) entry which is preliminary data.</text>
</comment>
<protein>
    <submittedName>
        <fullName evidence="1">Uncharacterized protein</fullName>
    </submittedName>
</protein>
<gene>
    <name evidence="1" type="ORF">BLNAU_9599</name>
</gene>
<reference evidence="1 2" key="1">
    <citation type="journal article" date="2022" name="bioRxiv">
        <title>Genomics of Preaxostyla Flagellates Illuminates Evolutionary Transitions and the Path Towards Mitochondrial Loss.</title>
        <authorList>
            <person name="Novak L.V.F."/>
            <person name="Treitli S.C."/>
            <person name="Pyrih J."/>
            <person name="Halakuc P."/>
            <person name="Pipaliya S.V."/>
            <person name="Vacek V."/>
            <person name="Brzon O."/>
            <person name="Soukal P."/>
            <person name="Eme L."/>
            <person name="Dacks J.B."/>
            <person name="Karnkowska A."/>
            <person name="Elias M."/>
            <person name="Hampl V."/>
        </authorList>
    </citation>
    <scope>NUCLEOTIDE SEQUENCE [LARGE SCALE GENOMIC DNA]</scope>
    <source>
        <strain evidence="1">NAU3</strain>
        <tissue evidence="1">Gut</tissue>
    </source>
</reference>
<dbReference type="Proteomes" id="UP001281761">
    <property type="component" value="Unassembled WGS sequence"/>
</dbReference>
<name>A0ABQ9XV61_9EUKA</name>
<keyword evidence="2" id="KW-1185">Reference proteome</keyword>
<evidence type="ECO:0000313" key="1">
    <source>
        <dbReference type="EMBL" id="KAK2955371.1"/>
    </source>
</evidence>
<evidence type="ECO:0000313" key="2">
    <source>
        <dbReference type="Proteomes" id="UP001281761"/>
    </source>
</evidence>